<reference evidence="2 3" key="1">
    <citation type="submission" date="2024-05" db="EMBL/GenBank/DDBJ databases">
        <title>Genome sequencing and assembly of Indian major carp, Cirrhinus mrigala (Hamilton, 1822).</title>
        <authorList>
            <person name="Mohindra V."/>
            <person name="Chowdhury L.M."/>
            <person name="Lal K."/>
            <person name="Jena J.K."/>
        </authorList>
    </citation>
    <scope>NUCLEOTIDE SEQUENCE [LARGE SCALE GENOMIC DNA]</scope>
    <source>
        <strain evidence="2">CM1030</strain>
        <tissue evidence="2">Blood</tissue>
    </source>
</reference>
<sequence length="58" mass="6452">VCGRASVYALLCYKAADGKRSHRRHHRRGQILPERRQAHPTANRLQAAGQCSRGDALS</sequence>
<feature type="region of interest" description="Disordered" evidence="1">
    <location>
        <begin position="17"/>
        <end position="58"/>
    </location>
</feature>
<evidence type="ECO:0000256" key="1">
    <source>
        <dbReference type="SAM" id="MobiDB-lite"/>
    </source>
</evidence>
<evidence type="ECO:0000313" key="3">
    <source>
        <dbReference type="Proteomes" id="UP001529510"/>
    </source>
</evidence>
<comment type="caution">
    <text evidence="2">The sequence shown here is derived from an EMBL/GenBank/DDBJ whole genome shotgun (WGS) entry which is preliminary data.</text>
</comment>
<gene>
    <name evidence="2" type="ORF">M9458_018807</name>
</gene>
<accession>A0ABD0QMR5</accession>
<organism evidence="2 3">
    <name type="scientific">Cirrhinus mrigala</name>
    <name type="common">Mrigala</name>
    <dbReference type="NCBI Taxonomy" id="683832"/>
    <lineage>
        <taxon>Eukaryota</taxon>
        <taxon>Metazoa</taxon>
        <taxon>Chordata</taxon>
        <taxon>Craniata</taxon>
        <taxon>Vertebrata</taxon>
        <taxon>Euteleostomi</taxon>
        <taxon>Actinopterygii</taxon>
        <taxon>Neopterygii</taxon>
        <taxon>Teleostei</taxon>
        <taxon>Ostariophysi</taxon>
        <taxon>Cypriniformes</taxon>
        <taxon>Cyprinidae</taxon>
        <taxon>Labeoninae</taxon>
        <taxon>Labeonini</taxon>
        <taxon>Cirrhinus</taxon>
    </lineage>
</organism>
<name>A0ABD0QMR5_CIRMR</name>
<dbReference type="AlphaFoldDB" id="A0ABD0QMR5"/>
<feature type="non-terminal residue" evidence="2">
    <location>
        <position position="1"/>
    </location>
</feature>
<evidence type="ECO:0000313" key="2">
    <source>
        <dbReference type="EMBL" id="KAL0187137.1"/>
    </source>
</evidence>
<dbReference type="EMBL" id="JAMKFB020000008">
    <property type="protein sequence ID" value="KAL0187137.1"/>
    <property type="molecule type" value="Genomic_DNA"/>
</dbReference>
<keyword evidence="3" id="KW-1185">Reference proteome</keyword>
<dbReference type="Proteomes" id="UP001529510">
    <property type="component" value="Unassembled WGS sequence"/>
</dbReference>
<feature type="compositionally biased region" description="Basic residues" evidence="1">
    <location>
        <begin position="20"/>
        <end position="29"/>
    </location>
</feature>
<proteinExistence type="predicted"/>
<protein>
    <submittedName>
        <fullName evidence="2">Uncharacterized protein</fullName>
    </submittedName>
</protein>
<feature type="non-terminal residue" evidence="2">
    <location>
        <position position="58"/>
    </location>
</feature>